<dbReference type="AlphaFoldDB" id="S3E7T8"/>
<dbReference type="Proteomes" id="UP000016922">
    <property type="component" value="Unassembled WGS sequence"/>
</dbReference>
<keyword evidence="3" id="KW-1185">Reference proteome</keyword>
<reference evidence="2 3" key="1">
    <citation type="journal article" date="2013" name="BMC Genomics">
        <title>Genomics-driven discovery of the pneumocandin biosynthetic gene cluster in the fungus Glarea lozoyensis.</title>
        <authorList>
            <person name="Chen L."/>
            <person name="Yue Q."/>
            <person name="Zhang X."/>
            <person name="Xiang M."/>
            <person name="Wang C."/>
            <person name="Li S."/>
            <person name="Che Y."/>
            <person name="Ortiz-Lopez F.J."/>
            <person name="Bills G.F."/>
            <person name="Liu X."/>
            <person name="An Z."/>
        </authorList>
    </citation>
    <scope>NUCLEOTIDE SEQUENCE [LARGE SCALE GENOMIC DNA]</scope>
    <source>
        <strain evidence="3">ATCC 20868 / MF5171</strain>
    </source>
</reference>
<dbReference type="GeneID" id="19469139"/>
<dbReference type="RefSeq" id="XP_008078333.1">
    <property type="nucleotide sequence ID" value="XM_008080142.1"/>
</dbReference>
<protein>
    <submittedName>
        <fullName evidence="2">Uncharacterized protein</fullName>
    </submittedName>
</protein>
<proteinExistence type="predicted"/>
<feature type="region of interest" description="Disordered" evidence="1">
    <location>
        <begin position="51"/>
        <end position="111"/>
    </location>
</feature>
<dbReference type="KEGG" id="glz:GLAREA_10092"/>
<sequence>MVLRRADEKQRCIGAQAMRFRQRRHVVMNCAWPFCASRYTTGVFFQTIFPGGKNGAGGNEEEQARRETKGGNFSKSRSIKRAVQTKEQNRTEINPAKRHLPKINPAKKQPT</sequence>
<evidence type="ECO:0000313" key="2">
    <source>
        <dbReference type="EMBL" id="EPE34398.1"/>
    </source>
</evidence>
<dbReference type="EMBL" id="KE145356">
    <property type="protein sequence ID" value="EPE34398.1"/>
    <property type="molecule type" value="Genomic_DNA"/>
</dbReference>
<organism evidence="2 3">
    <name type="scientific">Glarea lozoyensis (strain ATCC 20868 / MF5171)</name>
    <dbReference type="NCBI Taxonomy" id="1116229"/>
    <lineage>
        <taxon>Eukaryota</taxon>
        <taxon>Fungi</taxon>
        <taxon>Dikarya</taxon>
        <taxon>Ascomycota</taxon>
        <taxon>Pezizomycotina</taxon>
        <taxon>Leotiomycetes</taxon>
        <taxon>Helotiales</taxon>
        <taxon>Helotiaceae</taxon>
        <taxon>Glarea</taxon>
    </lineage>
</organism>
<dbReference type="HOGENOM" id="CLU_2158659_0_0_1"/>
<gene>
    <name evidence="2" type="ORF">GLAREA_10092</name>
</gene>
<evidence type="ECO:0000256" key="1">
    <source>
        <dbReference type="SAM" id="MobiDB-lite"/>
    </source>
</evidence>
<accession>S3E7T8</accession>
<name>S3E7T8_GLAL2</name>
<evidence type="ECO:0000313" key="3">
    <source>
        <dbReference type="Proteomes" id="UP000016922"/>
    </source>
</evidence>